<dbReference type="SMART" id="SM00960">
    <property type="entry name" value="Robl_LC7"/>
    <property type="match status" value="1"/>
</dbReference>
<name>A0A4D4JFS1_9PSEU</name>
<dbReference type="PANTHER" id="PTHR36222">
    <property type="entry name" value="SERINE PROTEASE INHIBITOR RV3364C"/>
    <property type="match status" value="1"/>
</dbReference>
<dbReference type="Pfam" id="PF03259">
    <property type="entry name" value="Robl_LC7"/>
    <property type="match status" value="1"/>
</dbReference>
<dbReference type="Proteomes" id="UP000298860">
    <property type="component" value="Unassembled WGS sequence"/>
</dbReference>
<sequence>MSTADRDLTWLLENLVAQTPQTRHALVLAGDGLPICWTTTLDETLACQLAAIASGVQSLAHGASALFGDGSGGVRQSLTEFGGGLLCIIEAGEGAHLAVVASEDADAGLVGHNMNEMVERIGQLLSAPPRDPERTQASA</sequence>
<proteinExistence type="predicted"/>
<dbReference type="Gene3D" id="3.30.450.30">
    <property type="entry name" value="Dynein light chain 2a, cytoplasmic"/>
    <property type="match status" value="1"/>
</dbReference>
<dbReference type="AlphaFoldDB" id="A0A4D4JFS1"/>
<reference evidence="3" key="1">
    <citation type="submission" date="2019-04" db="EMBL/GenBank/DDBJ databases">
        <title>Draft genome sequence of Pseudonocardiaceae bacterium SL3-2-4.</title>
        <authorList>
            <person name="Ningsih F."/>
            <person name="Yokota A."/>
            <person name="Sakai Y."/>
            <person name="Nanatani K."/>
            <person name="Yabe S."/>
            <person name="Oetari A."/>
            <person name="Sjamsuridzal W."/>
        </authorList>
    </citation>
    <scope>NUCLEOTIDE SEQUENCE [LARGE SCALE GENOMIC DNA]</scope>
    <source>
        <strain evidence="3">SL3-2-4</strain>
    </source>
</reference>
<accession>A0A4D4JFS1</accession>
<keyword evidence="3" id="KW-1185">Reference proteome</keyword>
<dbReference type="PANTHER" id="PTHR36222:SF1">
    <property type="entry name" value="SERINE PROTEASE INHIBITOR RV3364C"/>
    <property type="match status" value="1"/>
</dbReference>
<dbReference type="InterPro" id="IPR004942">
    <property type="entry name" value="Roadblock/LAMTOR2_dom"/>
</dbReference>
<dbReference type="OrthoDB" id="5187023at2"/>
<evidence type="ECO:0000259" key="1">
    <source>
        <dbReference type="SMART" id="SM00960"/>
    </source>
</evidence>
<dbReference type="EMBL" id="BJFL01000028">
    <property type="protein sequence ID" value="GDY32723.1"/>
    <property type="molecule type" value="Genomic_DNA"/>
</dbReference>
<dbReference type="InterPro" id="IPR053141">
    <property type="entry name" value="Mycobact_SerProt_Inhib_Rv3364c"/>
</dbReference>
<protein>
    <submittedName>
        <fullName evidence="2">Dynein regulation protein LC7</fullName>
    </submittedName>
</protein>
<evidence type="ECO:0000313" key="3">
    <source>
        <dbReference type="Proteomes" id="UP000298860"/>
    </source>
</evidence>
<evidence type="ECO:0000313" key="2">
    <source>
        <dbReference type="EMBL" id="GDY32723.1"/>
    </source>
</evidence>
<comment type="caution">
    <text evidence="2">The sequence shown here is derived from an EMBL/GenBank/DDBJ whole genome shotgun (WGS) entry which is preliminary data.</text>
</comment>
<feature type="domain" description="Roadblock/LAMTOR2" evidence="1">
    <location>
        <begin position="9"/>
        <end position="101"/>
    </location>
</feature>
<dbReference type="SUPFAM" id="SSF103196">
    <property type="entry name" value="Roadblock/LC7 domain"/>
    <property type="match status" value="1"/>
</dbReference>
<dbReference type="RefSeq" id="WP_137815726.1">
    <property type="nucleotide sequence ID" value="NZ_BJFL01000028.1"/>
</dbReference>
<organism evidence="2 3">
    <name type="scientific">Gandjariella thermophila</name>
    <dbReference type="NCBI Taxonomy" id="1931992"/>
    <lineage>
        <taxon>Bacteria</taxon>
        <taxon>Bacillati</taxon>
        <taxon>Actinomycetota</taxon>
        <taxon>Actinomycetes</taxon>
        <taxon>Pseudonocardiales</taxon>
        <taxon>Pseudonocardiaceae</taxon>
        <taxon>Gandjariella</taxon>
    </lineage>
</organism>
<gene>
    <name evidence="2" type="ORF">GTS_43560</name>
</gene>